<protein>
    <submittedName>
        <fullName evidence="2">DUF1275 family protein</fullName>
    </submittedName>
</protein>
<reference evidence="2" key="1">
    <citation type="submission" date="2021-11" db="EMBL/GenBank/DDBJ databases">
        <title>BS-T2-15 a new species belonging to the Comamonadaceae family isolated from the soil of a French oak forest.</title>
        <authorList>
            <person name="Mieszkin S."/>
            <person name="Alain K."/>
        </authorList>
    </citation>
    <scope>NUCLEOTIDE SEQUENCE</scope>
    <source>
        <strain evidence="2">BS-T2-15</strain>
    </source>
</reference>
<accession>A0A9X1YFZ0</accession>
<dbReference type="AlphaFoldDB" id="A0A9X1YFZ0"/>
<keyword evidence="1" id="KW-0812">Transmembrane</keyword>
<gene>
    <name evidence="2" type="ORF">LPC04_06035</name>
</gene>
<sequence length="224" mass="23314">MKFSVPVFLSLNAGYVDTAGFLALQGLFTAHVTGNFVTLGAALVLGTSGILAKLLALPVFCVVILVTRLLAPALPRLGLPVLRTVLWLKLLLLAAGAAMAIWIGPVRDAGQPAAVVTGMLLVSAMAIQNAISRIHLGTAPPTTLMTGTTTQMMIDIADLLRGGLQDEQRAAARARLGRMGANVGAFALGCAGGALLFSQFRMDCFVVPPLLAVIPLTMAETREP</sequence>
<keyword evidence="3" id="KW-1185">Reference proteome</keyword>
<evidence type="ECO:0000313" key="2">
    <source>
        <dbReference type="EMBL" id="MCK9685271.1"/>
    </source>
</evidence>
<organism evidence="2 3">
    <name type="scientific">Scleromatobacter humisilvae</name>
    <dbReference type="NCBI Taxonomy" id="2897159"/>
    <lineage>
        <taxon>Bacteria</taxon>
        <taxon>Pseudomonadati</taxon>
        <taxon>Pseudomonadota</taxon>
        <taxon>Betaproteobacteria</taxon>
        <taxon>Burkholderiales</taxon>
        <taxon>Sphaerotilaceae</taxon>
        <taxon>Scleromatobacter</taxon>
    </lineage>
</organism>
<dbReference type="EMBL" id="JAJLJH010000001">
    <property type="protein sequence ID" value="MCK9685271.1"/>
    <property type="molecule type" value="Genomic_DNA"/>
</dbReference>
<dbReference type="Proteomes" id="UP001139353">
    <property type="component" value="Unassembled WGS sequence"/>
</dbReference>
<evidence type="ECO:0000313" key="3">
    <source>
        <dbReference type="Proteomes" id="UP001139353"/>
    </source>
</evidence>
<comment type="caution">
    <text evidence="2">The sequence shown here is derived from an EMBL/GenBank/DDBJ whole genome shotgun (WGS) entry which is preliminary data.</text>
</comment>
<proteinExistence type="predicted"/>
<dbReference type="PANTHER" id="PTHR37314">
    <property type="entry name" value="SLR0142 PROTEIN"/>
    <property type="match status" value="1"/>
</dbReference>
<keyword evidence="1" id="KW-0472">Membrane</keyword>
<feature type="transmembrane region" description="Helical" evidence="1">
    <location>
        <begin position="179"/>
        <end position="200"/>
    </location>
</feature>
<keyword evidence="1" id="KW-1133">Transmembrane helix</keyword>
<dbReference type="InterPro" id="IPR010699">
    <property type="entry name" value="DUF1275"/>
</dbReference>
<dbReference type="RefSeq" id="WP_275681279.1">
    <property type="nucleotide sequence ID" value="NZ_JAJLJH010000001.1"/>
</dbReference>
<name>A0A9X1YFZ0_9BURK</name>
<feature type="transmembrane region" description="Helical" evidence="1">
    <location>
        <begin position="42"/>
        <end position="66"/>
    </location>
</feature>
<feature type="transmembrane region" description="Helical" evidence="1">
    <location>
        <begin position="86"/>
        <end position="103"/>
    </location>
</feature>
<dbReference type="Pfam" id="PF06912">
    <property type="entry name" value="DUF1275"/>
    <property type="match status" value="1"/>
</dbReference>
<evidence type="ECO:0000256" key="1">
    <source>
        <dbReference type="SAM" id="Phobius"/>
    </source>
</evidence>
<feature type="transmembrane region" description="Helical" evidence="1">
    <location>
        <begin position="109"/>
        <end position="127"/>
    </location>
</feature>
<dbReference type="PANTHER" id="PTHR37314:SF5">
    <property type="entry name" value="SLR0142 PROTEIN"/>
    <property type="match status" value="1"/>
</dbReference>